<proteinExistence type="predicted"/>
<comment type="caution">
    <text evidence="2">The sequence shown here is derived from an EMBL/GenBank/DDBJ whole genome shotgun (WGS) entry which is preliminary data.</text>
</comment>
<dbReference type="EMBL" id="JNBR01002865">
    <property type="protein sequence ID" value="OQR80867.1"/>
    <property type="molecule type" value="Genomic_DNA"/>
</dbReference>
<gene>
    <name evidence="2" type="ORF">ACHHYP_17110</name>
</gene>
<keyword evidence="1" id="KW-0732">Signal</keyword>
<evidence type="ECO:0000313" key="2">
    <source>
        <dbReference type="EMBL" id="OQR80867.1"/>
    </source>
</evidence>
<dbReference type="Proteomes" id="UP000243579">
    <property type="component" value="Unassembled WGS sequence"/>
</dbReference>
<sequence>MHWPRLLVGLALAGALLEAGDSPSICMSTECRLLSGEPCNRITQACPTCLVALGANDTRCLDALNSATTSAADAVCILGTKCALPASAPQPTPAVVHLRTEPAGNATGTLQSDNPIITAEPTSAPVAALPSSDPLTMGVPTPTPTAAAPPASVKNYVGVTVWATCLIAGIVLARRMYRHTAAAEAMLEAPRPTSDSKDGIAMLDSYRSSILKIHSTRSDPVLTRGRPLDTFRGMSLASLASTNTNMNNGTLLERGSKPAVVNVPFHVFNEESEDDAIVTQRHNETFNSNATFVSNQDSVEGLCFESMRTRISNMTMIEAPHVI</sequence>
<feature type="signal peptide" evidence="1">
    <location>
        <begin position="1"/>
        <end position="19"/>
    </location>
</feature>
<protein>
    <recommendedName>
        <fullName evidence="4">Secreted protein</fullName>
    </recommendedName>
</protein>
<evidence type="ECO:0000256" key="1">
    <source>
        <dbReference type="SAM" id="SignalP"/>
    </source>
</evidence>
<keyword evidence="3" id="KW-1185">Reference proteome</keyword>
<dbReference type="OrthoDB" id="78834at2759"/>
<dbReference type="AlphaFoldDB" id="A0A1V9Y588"/>
<reference evidence="2 3" key="1">
    <citation type="journal article" date="2014" name="Genome Biol. Evol.">
        <title>The secreted proteins of Achlya hypogyna and Thraustotheca clavata identify the ancestral oomycete secretome and reveal gene acquisitions by horizontal gene transfer.</title>
        <authorList>
            <person name="Misner I."/>
            <person name="Blouin N."/>
            <person name="Leonard G."/>
            <person name="Richards T.A."/>
            <person name="Lane C.E."/>
        </authorList>
    </citation>
    <scope>NUCLEOTIDE SEQUENCE [LARGE SCALE GENOMIC DNA]</scope>
    <source>
        <strain evidence="2 3">ATCC 48635</strain>
    </source>
</reference>
<name>A0A1V9Y588_ACHHY</name>
<organism evidence="2 3">
    <name type="scientific">Achlya hypogyna</name>
    <name type="common">Oomycete</name>
    <name type="synonym">Protoachlya hypogyna</name>
    <dbReference type="NCBI Taxonomy" id="1202772"/>
    <lineage>
        <taxon>Eukaryota</taxon>
        <taxon>Sar</taxon>
        <taxon>Stramenopiles</taxon>
        <taxon>Oomycota</taxon>
        <taxon>Saprolegniomycetes</taxon>
        <taxon>Saprolegniales</taxon>
        <taxon>Achlyaceae</taxon>
        <taxon>Achlya</taxon>
    </lineage>
</organism>
<evidence type="ECO:0000313" key="3">
    <source>
        <dbReference type="Proteomes" id="UP000243579"/>
    </source>
</evidence>
<feature type="chain" id="PRO_5010699630" description="Secreted protein" evidence="1">
    <location>
        <begin position="20"/>
        <end position="323"/>
    </location>
</feature>
<accession>A0A1V9Y588</accession>
<evidence type="ECO:0008006" key="4">
    <source>
        <dbReference type="Google" id="ProtNLM"/>
    </source>
</evidence>